<dbReference type="OrthoDB" id="9800865at2"/>
<evidence type="ECO:0000256" key="13">
    <source>
        <dbReference type="PIRSR" id="PIRSR006769-1"/>
    </source>
</evidence>
<evidence type="ECO:0000313" key="18">
    <source>
        <dbReference type="Proteomes" id="UP000095347"/>
    </source>
</evidence>
<dbReference type="GO" id="GO:0008270">
    <property type="term" value="F:zinc ion binding"/>
    <property type="evidence" value="ECO:0007669"/>
    <property type="project" value="InterPro"/>
</dbReference>
<dbReference type="PANTHER" id="PTHR38011:SF7">
    <property type="entry name" value="2,5-DIAMINO-6-RIBOSYLAMINO-4(3H)-PYRIMIDINONE 5'-PHOSPHATE REDUCTASE"/>
    <property type="match status" value="1"/>
</dbReference>
<proteinExistence type="inferred from homology"/>
<gene>
    <name evidence="17" type="ORF">BEN30_00490</name>
</gene>
<keyword evidence="9 12" id="KW-0521">NADP</keyword>
<evidence type="ECO:0000313" key="17">
    <source>
        <dbReference type="EMBL" id="OEJ64688.1"/>
    </source>
</evidence>
<comment type="catalytic activity">
    <reaction evidence="12">
        <text>2,5-diamino-6-hydroxy-4-(5-phosphoribosylamino)-pyrimidine + H2O + H(+) = 5-amino-6-(5-phospho-D-ribosylamino)uracil + NH4(+)</text>
        <dbReference type="Rhea" id="RHEA:21868"/>
        <dbReference type="ChEBI" id="CHEBI:15377"/>
        <dbReference type="ChEBI" id="CHEBI:15378"/>
        <dbReference type="ChEBI" id="CHEBI:28938"/>
        <dbReference type="ChEBI" id="CHEBI:58453"/>
        <dbReference type="ChEBI" id="CHEBI:58614"/>
        <dbReference type="EC" id="3.5.4.26"/>
    </reaction>
</comment>
<evidence type="ECO:0000256" key="2">
    <source>
        <dbReference type="ARBA" id="ARBA00004882"/>
    </source>
</evidence>
<dbReference type="AlphaFoldDB" id="A0A1E5Q473"/>
<dbReference type="NCBIfam" id="TIGR00326">
    <property type="entry name" value="eubact_ribD"/>
    <property type="match status" value="1"/>
</dbReference>
<feature type="binding site" evidence="14">
    <location>
        <position position="180"/>
    </location>
    <ligand>
        <name>substrate</name>
    </ligand>
</feature>
<evidence type="ECO:0000256" key="4">
    <source>
        <dbReference type="ARBA" id="ARBA00005259"/>
    </source>
</evidence>
<evidence type="ECO:0000256" key="15">
    <source>
        <dbReference type="PIRSR" id="PIRSR006769-3"/>
    </source>
</evidence>
<name>A0A1E5Q473_9PROT</name>
<feature type="binding site" evidence="14">
    <location>
        <begin position="294"/>
        <end position="300"/>
    </location>
    <ligand>
        <name>NADP(+)</name>
        <dbReference type="ChEBI" id="CHEBI:58349"/>
    </ligand>
</feature>
<dbReference type="SUPFAM" id="SSF53597">
    <property type="entry name" value="Dihydrofolate reductase-like"/>
    <property type="match status" value="1"/>
</dbReference>
<dbReference type="EMBL" id="MCGG01000067">
    <property type="protein sequence ID" value="OEJ64688.1"/>
    <property type="molecule type" value="Genomic_DNA"/>
</dbReference>
<dbReference type="Pfam" id="PF01872">
    <property type="entry name" value="RibD_C"/>
    <property type="match status" value="1"/>
</dbReference>
<feature type="binding site" evidence="14">
    <location>
        <position position="292"/>
    </location>
    <ligand>
        <name>substrate</name>
    </ligand>
</feature>
<dbReference type="Pfam" id="PF00383">
    <property type="entry name" value="dCMP_cyt_deam_1"/>
    <property type="match status" value="1"/>
</dbReference>
<evidence type="ECO:0000256" key="7">
    <source>
        <dbReference type="ARBA" id="ARBA00022723"/>
    </source>
</evidence>
<feature type="binding site" evidence="14">
    <location>
        <position position="148"/>
    </location>
    <ligand>
        <name>NADP(+)</name>
        <dbReference type="ChEBI" id="CHEBI:58349"/>
    </ligand>
</feature>
<dbReference type="Proteomes" id="UP000095347">
    <property type="component" value="Unassembled WGS sequence"/>
</dbReference>
<keyword evidence="6 12" id="KW-0686">Riboflavin biosynthesis</keyword>
<feature type="binding site" evidence="15">
    <location>
        <position position="69"/>
    </location>
    <ligand>
        <name>Zn(2+)</name>
        <dbReference type="ChEBI" id="CHEBI:29105"/>
        <note>catalytic</note>
    </ligand>
</feature>
<feature type="binding site" evidence="14">
    <location>
        <position position="196"/>
    </location>
    <ligand>
        <name>NADP(+)</name>
        <dbReference type="ChEBI" id="CHEBI:58349"/>
    </ligand>
</feature>
<feature type="binding site" evidence="15">
    <location>
        <position position="78"/>
    </location>
    <ligand>
        <name>Zn(2+)</name>
        <dbReference type="ChEBI" id="CHEBI:29105"/>
        <note>catalytic</note>
    </ligand>
</feature>
<feature type="domain" description="CMP/dCMP-type deaminase" evidence="16">
    <location>
        <begin position="1"/>
        <end position="117"/>
    </location>
</feature>
<evidence type="ECO:0000256" key="9">
    <source>
        <dbReference type="ARBA" id="ARBA00022857"/>
    </source>
</evidence>
<evidence type="ECO:0000256" key="10">
    <source>
        <dbReference type="ARBA" id="ARBA00023002"/>
    </source>
</evidence>
<dbReference type="PANTHER" id="PTHR38011">
    <property type="entry name" value="DIHYDROFOLATE REDUCTASE FAMILY PROTEIN (AFU_ORTHOLOGUE AFUA_8G06820)"/>
    <property type="match status" value="1"/>
</dbReference>
<dbReference type="InterPro" id="IPR002125">
    <property type="entry name" value="CMP_dCMP_dom"/>
</dbReference>
<dbReference type="CDD" id="cd01284">
    <property type="entry name" value="Riboflavin_deaminase-reductase"/>
    <property type="match status" value="1"/>
</dbReference>
<dbReference type="InterPro" id="IPR024072">
    <property type="entry name" value="DHFR-like_dom_sf"/>
</dbReference>
<feature type="binding site" evidence="14">
    <location>
        <position position="203"/>
    </location>
    <ligand>
        <name>substrate</name>
    </ligand>
</feature>
<evidence type="ECO:0000256" key="3">
    <source>
        <dbReference type="ARBA" id="ARBA00004910"/>
    </source>
</evidence>
<dbReference type="Gene3D" id="3.40.140.10">
    <property type="entry name" value="Cytidine Deaminase, domain 2"/>
    <property type="match status" value="1"/>
</dbReference>
<feature type="binding site" evidence="14">
    <location>
        <position position="192"/>
    </location>
    <ligand>
        <name>NADP(+)</name>
        <dbReference type="ChEBI" id="CHEBI:58349"/>
    </ligand>
</feature>
<dbReference type="GO" id="GO:0009231">
    <property type="term" value="P:riboflavin biosynthetic process"/>
    <property type="evidence" value="ECO:0007669"/>
    <property type="project" value="UniProtKB-UniPathway"/>
</dbReference>
<dbReference type="InterPro" id="IPR002734">
    <property type="entry name" value="RibDG_C"/>
</dbReference>
<accession>A0A1E5Q473</accession>
<comment type="catalytic activity">
    <reaction evidence="12">
        <text>5-amino-6-(5-phospho-D-ribitylamino)uracil + NADP(+) = 5-amino-6-(5-phospho-D-ribosylamino)uracil + NADPH + H(+)</text>
        <dbReference type="Rhea" id="RHEA:17845"/>
        <dbReference type="ChEBI" id="CHEBI:15378"/>
        <dbReference type="ChEBI" id="CHEBI:57783"/>
        <dbReference type="ChEBI" id="CHEBI:58349"/>
        <dbReference type="ChEBI" id="CHEBI:58421"/>
        <dbReference type="ChEBI" id="CHEBI:58453"/>
        <dbReference type="EC" id="1.1.1.193"/>
    </reaction>
</comment>
<keyword evidence="10 12" id="KW-0560">Oxidoreductase</keyword>
<dbReference type="GO" id="GO:0008835">
    <property type="term" value="F:diaminohydroxyphosphoribosylaminopyrimidine deaminase activity"/>
    <property type="evidence" value="ECO:0007669"/>
    <property type="project" value="UniProtKB-EC"/>
</dbReference>
<dbReference type="InterPro" id="IPR004794">
    <property type="entry name" value="Eubact_RibD"/>
</dbReference>
<keyword evidence="7 12" id="KW-0479">Metal-binding</keyword>
<dbReference type="EC" id="3.5.4.26" evidence="12"/>
<dbReference type="GO" id="GO:0008703">
    <property type="term" value="F:5-amino-6-(5-phosphoribosylamino)uracil reductase activity"/>
    <property type="evidence" value="ECO:0007669"/>
    <property type="project" value="UniProtKB-EC"/>
</dbReference>
<keyword evidence="12" id="KW-0378">Hydrolase</keyword>
<keyword evidence="8 12" id="KW-0862">Zinc</keyword>
<dbReference type="SUPFAM" id="SSF53927">
    <property type="entry name" value="Cytidine deaminase-like"/>
    <property type="match status" value="1"/>
</dbReference>
<evidence type="ECO:0000256" key="14">
    <source>
        <dbReference type="PIRSR" id="PIRSR006769-2"/>
    </source>
</evidence>
<dbReference type="UniPathway" id="UPA00275">
    <property type="reaction ID" value="UER00401"/>
</dbReference>
<feature type="binding site" evidence="15">
    <location>
        <position position="44"/>
    </location>
    <ligand>
        <name>Zn(2+)</name>
        <dbReference type="ChEBI" id="CHEBI:29105"/>
        <note>catalytic</note>
    </ligand>
</feature>
<evidence type="ECO:0000256" key="1">
    <source>
        <dbReference type="ARBA" id="ARBA00002151"/>
    </source>
</evidence>
<evidence type="ECO:0000256" key="8">
    <source>
        <dbReference type="ARBA" id="ARBA00022833"/>
    </source>
</evidence>
<comment type="pathway">
    <text evidence="3 12">Cofactor biosynthesis; riboflavin biosynthesis; 5-amino-6-(D-ribitylamino)uracil from GTP: step 3/4.</text>
</comment>
<evidence type="ECO:0000256" key="11">
    <source>
        <dbReference type="ARBA" id="ARBA00023268"/>
    </source>
</evidence>
<dbReference type="InterPro" id="IPR050765">
    <property type="entry name" value="Riboflavin_Biosynth_HTPR"/>
</dbReference>
<keyword evidence="18" id="KW-1185">Reference proteome</keyword>
<comment type="cofactor">
    <cofactor evidence="12 15">
        <name>Zn(2+)</name>
        <dbReference type="ChEBI" id="CHEBI:29105"/>
    </cofactor>
    <text evidence="12 15">Binds 1 zinc ion.</text>
</comment>
<comment type="similarity">
    <text evidence="4 12">In the N-terminal section; belongs to the cytidine and deoxycytidylate deaminase family.</text>
</comment>
<feature type="binding site" evidence="14">
    <location>
        <position position="219"/>
    </location>
    <ligand>
        <name>NADP(+)</name>
        <dbReference type="ChEBI" id="CHEBI:58349"/>
    </ligand>
</feature>
<evidence type="ECO:0000259" key="16">
    <source>
        <dbReference type="PROSITE" id="PS51747"/>
    </source>
</evidence>
<evidence type="ECO:0000256" key="6">
    <source>
        <dbReference type="ARBA" id="ARBA00022619"/>
    </source>
</evidence>
<evidence type="ECO:0000256" key="12">
    <source>
        <dbReference type="PIRNR" id="PIRNR006769"/>
    </source>
</evidence>
<feature type="binding site" evidence="14">
    <location>
        <position position="166"/>
    </location>
    <ligand>
        <name>NADP(+)</name>
        <dbReference type="ChEBI" id="CHEBI:58349"/>
    </ligand>
</feature>
<comment type="similarity">
    <text evidence="5 12">In the C-terminal section; belongs to the HTP reductase family.</text>
</comment>
<protein>
    <recommendedName>
        <fullName evidence="12">Riboflavin biosynthesis protein RibD</fullName>
    </recommendedName>
    <domain>
        <recommendedName>
            <fullName evidence="12">Diaminohydroxyphosphoribosylaminopyrimidine deaminase</fullName>
            <shortName evidence="12">DRAP deaminase</shortName>
            <ecNumber evidence="12">3.5.4.26</ecNumber>
        </recommendedName>
        <alternativeName>
            <fullName evidence="12">Riboflavin-specific deaminase</fullName>
        </alternativeName>
    </domain>
    <domain>
        <recommendedName>
            <fullName evidence="12">5-amino-6-(5-phosphoribosylamino)uracil reductase</fullName>
            <ecNumber evidence="12">1.1.1.193</ecNumber>
        </recommendedName>
        <alternativeName>
            <fullName evidence="12">HTP reductase</fullName>
        </alternativeName>
    </domain>
</protein>
<dbReference type="PROSITE" id="PS00903">
    <property type="entry name" value="CYT_DCMP_DEAMINASES_1"/>
    <property type="match status" value="1"/>
</dbReference>
<feature type="active site" description="Proton donor" evidence="13">
    <location>
        <position position="46"/>
    </location>
</feature>
<organism evidence="17 18">
    <name type="scientific">Magnetovibrio blakemorei</name>
    <dbReference type="NCBI Taxonomy" id="28181"/>
    <lineage>
        <taxon>Bacteria</taxon>
        <taxon>Pseudomonadati</taxon>
        <taxon>Pseudomonadota</taxon>
        <taxon>Alphaproteobacteria</taxon>
        <taxon>Rhodospirillales</taxon>
        <taxon>Magnetovibrionaceae</taxon>
        <taxon>Magnetovibrio</taxon>
    </lineage>
</organism>
<comment type="pathway">
    <text evidence="2 12">Cofactor biosynthesis; riboflavin biosynthesis; 5-amino-6-(D-ribitylamino)uracil from GTP: step 2/4.</text>
</comment>
<comment type="function">
    <text evidence="1 12">Converts 2,5-diamino-6-(ribosylamino)-4(3h)-pyrimidinone 5'-phosphate into 5-amino-6-(ribosylamino)-2,4(1h,3h)-pyrimidinedione 5'-phosphate.</text>
</comment>
<dbReference type="InterPro" id="IPR016193">
    <property type="entry name" value="Cytidine_deaminase-like"/>
</dbReference>
<dbReference type="PROSITE" id="PS51747">
    <property type="entry name" value="CYT_DCMP_DEAMINASES_2"/>
    <property type="match status" value="1"/>
</dbReference>
<dbReference type="Gene3D" id="3.40.430.10">
    <property type="entry name" value="Dihydrofolate Reductase, subunit A"/>
    <property type="match status" value="1"/>
</dbReference>
<keyword evidence="11" id="KW-0511">Multifunctional enzyme</keyword>
<reference evidence="18" key="1">
    <citation type="submission" date="2016-07" db="EMBL/GenBank/DDBJ databases">
        <authorList>
            <person name="Florea S."/>
            <person name="Webb J.S."/>
            <person name="Jaromczyk J."/>
            <person name="Schardl C.L."/>
        </authorList>
    </citation>
    <scope>NUCLEOTIDE SEQUENCE [LARGE SCALE GENOMIC DNA]</scope>
    <source>
        <strain evidence="18">MV-1</strain>
    </source>
</reference>
<dbReference type="EC" id="1.1.1.193" evidence="12"/>
<dbReference type="STRING" id="28181.BEN30_00490"/>
<dbReference type="PIRSF" id="PIRSF006769">
    <property type="entry name" value="RibD"/>
    <property type="match status" value="1"/>
</dbReference>
<comment type="caution">
    <text evidence="17">The sequence shown here is derived from an EMBL/GenBank/DDBJ whole genome shotgun (WGS) entry which is preliminary data.</text>
</comment>
<dbReference type="InterPro" id="IPR016192">
    <property type="entry name" value="APOBEC/CMP_deaminase_Zn-bd"/>
</dbReference>
<sequence>MRAALSLARRGLGNTAPNPAVGCILVKDGKVVGRGWTQPGGRPHAEAVALAEAGDVAQGATAYVTLEPCAHYGKTPPCAEALVAAKVARVVSAVGDPDARVAGKGLEILKNAGIEVLNNVLRAEAYRTNLGFFKRISEDRPQFTLKLATSRDGRIPPRGAVGDAKWITSPQARNRGHLLRANHDAVLFGIGTVLDDDPTYTCRLKGLEEQSPVRVLLDTRLDIPAHAKLLQTLDQAPLWVVCSADANPARRMALQDQGVVVIQAPNALSDRLDLTWVAGELAERGLNRVLIETGPGLAGAFLQAGLVDDIAWFRAERVLGNQGVPAFNDFDVEKLALVPRAVLNAGPDHLELYELGT</sequence>
<evidence type="ECO:0000256" key="5">
    <source>
        <dbReference type="ARBA" id="ARBA00007417"/>
    </source>
</evidence>